<evidence type="ECO:0000256" key="1">
    <source>
        <dbReference type="SAM" id="MobiDB-lite"/>
    </source>
</evidence>
<dbReference type="AlphaFoldDB" id="A0A844EPN2"/>
<dbReference type="Pfam" id="PF13464">
    <property type="entry name" value="RodZ_C"/>
    <property type="match status" value="1"/>
</dbReference>
<proteinExistence type="predicted"/>
<comment type="caution">
    <text evidence="3">The sequence shown here is derived from an EMBL/GenBank/DDBJ whole genome shotgun (WGS) entry which is preliminary data.</text>
</comment>
<organism evidence="3 4">
    <name type="scientific">Lentilactobacillus parabuchneri</name>
    <dbReference type="NCBI Taxonomy" id="152331"/>
    <lineage>
        <taxon>Bacteria</taxon>
        <taxon>Bacillati</taxon>
        <taxon>Bacillota</taxon>
        <taxon>Bacilli</taxon>
        <taxon>Lactobacillales</taxon>
        <taxon>Lactobacillaceae</taxon>
        <taxon>Lentilactobacillus</taxon>
    </lineage>
</organism>
<evidence type="ECO:0000259" key="2">
    <source>
        <dbReference type="Pfam" id="PF13464"/>
    </source>
</evidence>
<dbReference type="EMBL" id="WKKY01001346">
    <property type="protein sequence ID" value="MSE22638.1"/>
    <property type="molecule type" value="Genomic_DNA"/>
</dbReference>
<sequence>AWTSVSTDGTAVWQASLTGGNSHTISLPSTTNTVTINTGNAEATEITVGGKKLKLAAPLNGGSAQVRVITLQFGKSGSSATTNSSSTSSSSTTGTTTGT</sequence>
<protein>
    <submittedName>
        <fullName evidence="3">DUF4115 domain-containing protein</fullName>
    </submittedName>
</protein>
<gene>
    <name evidence="3" type="ORF">GKC44_15690</name>
</gene>
<feature type="non-terminal residue" evidence="3">
    <location>
        <position position="99"/>
    </location>
</feature>
<evidence type="ECO:0000313" key="3">
    <source>
        <dbReference type="EMBL" id="MSE22638.1"/>
    </source>
</evidence>
<reference evidence="3 4" key="1">
    <citation type="submission" date="2019-11" db="EMBL/GenBank/DDBJ databases">
        <title>Draft Genome Sequence of Plant Growth-Promoting Rhizosphere-Associated Bacteria.</title>
        <authorList>
            <person name="Vasilyev I.Y."/>
            <person name="Radchenko V."/>
            <person name="Ilnitskaya E.V."/>
        </authorList>
    </citation>
    <scope>NUCLEOTIDE SEQUENCE [LARGE SCALE GENOMIC DNA]</scope>
    <source>
        <strain evidence="3 4">VRA_07sq_f</strain>
    </source>
</reference>
<dbReference type="Proteomes" id="UP000491237">
    <property type="component" value="Unassembled WGS sequence"/>
</dbReference>
<evidence type="ECO:0000313" key="4">
    <source>
        <dbReference type="Proteomes" id="UP000491237"/>
    </source>
</evidence>
<feature type="region of interest" description="Disordered" evidence="1">
    <location>
        <begin position="76"/>
        <end position="99"/>
    </location>
</feature>
<feature type="non-terminal residue" evidence="3">
    <location>
        <position position="1"/>
    </location>
</feature>
<feature type="domain" description="Cytoskeleton protein RodZ-like C-terminal" evidence="2">
    <location>
        <begin position="1"/>
        <end position="65"/>
    </location>
</feature>
<dbReference type="InterPro" id="IPR025194">
    <property type="entry name" value="RodZ-like_C"/>
</dbReference>
<accession>A0A844EPN2</accession>
<name>A0A844EPN2_9LACO</name>